<dbReference type="InterPro" id="IPR011990">
    <property type="entry name" value="TPR-like_helical_dom_sf"/>
</dbReference>
<comment type="similarity">
    <text evidence="1">Belongs to the PPR family. P subfamily.</text>
</comment>
<evidence type="ECO:0000256" key="3">
    <source>
        <dbReference type="PROSITE-ProRule" id="PRU00708"/>
    </source>
</evidence>
<dbReference type="PANTHER" id="PTHR46598">
    <property type="entry name" value="BNAC05G43320D PROTEIN"/>
    <property type="match status" value="1"/>
</dbReference>
<feature type="repeat" description="PPR" evidence="3">
    <location>
        <begin position="372"/>
        <end position="402"/>
    </location>
</feature>
<feature type="repeat" description="PPR" evidence="3">
    <location>
        <begin position="410"/>
        <end position="444"/>
    </location>
</feature>
<evidence type="ECO:0000256" key="2">
    <source>
        <dbReference type="ARBA" id="ARBA00022737"/>
    </source>
</evidence>
<dbReference type="Proteomes" id="UP000006727">
    <property type="component" value="Chromosome 12"/>
</dbReference>
<sequence length="721" mass="80745">MEAAMACNFISPLEVESLAAKSSFCSRSPILTRFPAGAISNVGYLDSTIRKGDRDSHLRNSSASRSRLPPSSAKVSKEKYVAPKHTERTGDDDANLIEEMRDLLKQRRTDEAWQVMQLLSRSGKFPDRQCTSRLVAQLSHRGVPSCLARAQQVLTNLRKNNQVDLLDSDSLGLLALASARSGAARYALNVLNLMFEMDIYPSVKVWSAVVSRLGRHVDDCLLALELFDEVCRLIEEAESQGIDVRSARPDTGAFNAALNACATLGFAAKGEDLMNSMRRCGLQPDSITFNTLIKLYAKCDQRKLLKSLPDEMVENKVMPDESTVNSLIAGYVGLGDLREAEALLRRLQDKSEQGNDSKTKSKSWWGAHLRPDVRTYTTLMKGYVQKGRRSDAMRTLLAMQMDKDPRSSPNEVSYTTAISSCVRLGLMDEATVVLQEMLKHNIPVNVITYNILLKGYCSARKLQKAHSVVKDMEEAGVALDVVSYNTLINGCIETGDNAAALDYFKKMRETGISPSAVSYTTLMKAFGRNGQPKQVHLVFEEMRNDPRMKTDAVAWNVLLDSYCRNGRVADAKRMFLQMKEDRVLPTAFTYATLVKGYALGGMLGEVLVLWKEIKERTDDEVNPLQPDEVLLNCLVDTCVRAGYFQKALEVVACMEEKGIPANKTKYKRIFIELYSNLYTGKHASQRRRDRSEEKRDAVEAFKFWLGLPNKYYSADDWKPSP</sequence>
<evidence type="ECO:0000313" key="7">
    <source>
        <dbReference type="EnsemblPlants" id="Pp3c12_2390V3.1"/>
    </source>
</evidence>
<dbReference type="AlphaFoldDB" id="A0A2K1JP59"/>
<accession>A0A2K1JP59</accession>
<dbReference type="Gene3D" id="1.25.40.10">
    <property type="entry name" value="Tetratricopeptide repeat domain"/>
    <property type="match status" value="3"/>
</dbReference>
<feature type="compositionally biased region" description="Basic and acidic residues" evidence="4">
    <location>
        <begin position="75"/>
        <end position="90"/>
    </location>
</feature>
<feature type="repeat" description="PPR" evidence="3">
    <location>
        <begin position="250"/>
        <end position="284"/>
    </location>
</feature>
<dbReference type="Gramene" id="Pp3c12_2390V3.1">
    <property type="protein sequence ID" value="Pp3c12_2390V3.1"/>
    <property type="gene ID" value="Pp3c12_2390"/>
</dbReference>
<dbReference type="EMBL" id="ABEU02000012">
    <property type="protein sequence ID" value="PNR43335.1"/>
    <property type="molecule type" value="Genomic_DNA"/>
</dbReference>
<reference evidence="7" key="3">
    <citation type="submission" date="2020-12" db="UniProtKB">
        <authorList>
            <consortium name="EnsemblPlants"/>
        </authorList>
    </citation>
    <scope>IDENTIFICATION</scope>
</reference>
<feature type="repeat" description="PPR" evidence="3">
    <location>
        <begin position="285"/>
        <end position="319"/>
    </location>
</feature>
<dbReference type="PROSITE" id="PS51375">
    <property type="entry name" value="PPR"/>
    <property type="match status" value="10"/>
</dbReference>
<feature type="repeat" description="PPR" evidence="3">
    <location>
        <begin position="320"/>
        <end position="350"/>
    </location>
</feature>
<dbReference type="InterPro" id="IPR057440">
    <property type="entry name" value="At1g68980-like_TPR"/>
</dbReference>
<dbReference type="KEGG" id="ppp:112289486"/>
<dbReference type="Pfam" id="PF25245">
    <property type="entry name" value="TPR_At1g68980"/>
    <property type="match status" value="1"/>
</dbReference>
<feature type="repeat" description="PPR" evidence="3">
    <location>
        <begin position="445"/>
        <end position="479"/>
    </location>
</feature>
<keyword evidence="8" id="KW-1185">Reference proteome</keyword>
<evidence type="ECO:0000313" key="6">
    <source>
        <dbReference type="EMBL" id="PNR43335.1"/>
    </source>
</evidence>
<keyword evidence="2" id="KW-0677">Repeat</keyword>
<dbReference type="PaxDb" id="3218-PP1S128_117V6.1"/>
<dbReference type="OrthoDB" id="185373at2759"/>
<organism evidence="6">
    <name type="scientific">Physcomitrium patens</name>
    <name type="common">Spreading-leaved earth moss</name>
    <name type="synonym">Physcomitrella patens</name>
    <dbReference type="NCBI Taxonomy" id="3218"/>
    <lineage>
        <taxon>Eukaryota</taxon>
        <taxon>Viridiplantae</taxon>
        <taxon>Streptophyta</taxon>
        <taxon>Embryophyta</taxon>
        <taxon>Bryophyta</taxon>
        <taxon>Bryophytina</taxon>
        <taxon>Bryopsida</taxon>
        <taxon>Funariidae</taxon>
        <taxon>Funariales</taxon>
        <taxon>Funariaceae</taxon>
        <taxon>Physcomitrium</taxon>
    </lineage>
</organism>
<reference evidence="6 8" key="1">
    <citation type="journal article" date="2008" name="Science">
        <title>The Physcomitrella genome reveals evolutionary insights into the conquest of land by plants.</title>
        <authorList>
            <person name="Rensing S."/>
            <person name="Lang D."/>
            <person name="Zimmer A."/>
            <person name="Terry A."/>
            <person name="Salamov A."/>
            <person name="Shapiro H."/>
            <person name="Nishiyama T."/>
            <person name="Perroud P.-F."/>
            <person name="Lindquist E."/>
            <person name="Kamisugi Y."/>
            <person name="Tanahashi T."/>
            <person name="Sakakibara K."/>
            <person name="Fujita T."/>
            <person name="Oishi K."/>
            <person name="Shin-I T."/>
            <person name="Kuroki Y."/>
            <person name="Toyoda A."/>
            <person name="Suzuki Y."/>
            <person name="Hashimoto A."/>
            <person name="Yamaguchi K."/>
            <person name="Sugano A."/>
            <person name="Kohara Y."/>
            <person name="Fujiyama A."/>
            <person name="Anterola A."/>
            <person name="Aoki S."/>
            <person name="Ashton N."/>
            <person name="Barbazuk W.B."/>
            <person name="Barker E."/>
            <person name="Bennetzen J."/>
            <person name="Bezanilla M."/>
            <person name="Blankenship R."/>
            <person name="Cho S.H."/>
            <person name="Dutcher S."/>
            <person name="Estelle M."/>
            <person name="Fawcett J.A."/>
            <person name="Gundlach H."/>
            <person name="Hanada K."/>
            <person name="Heyl A."/>
            <person name="Hicks K.A."/>
            <person name="Hugh J."/>
            <person name="Lohr M."/>
            <person name="Mayer K."/>
            <person name="Melkozernov A."/>
            <person name="Murata T."/>
            <person name="Nelson D."/>
            <person name="Pils B."/>
            <person name="Prigge M."/>
            <person name="Reiss B."/>
            <person name="Renner T."/>
            <person name="Rombauts S."/>
            <person name="Rushton P."/>
            <person name="Sanderfoot A."/>
            <person name="Schween G."/>
            <person name="Shiu S.-H."/>
            <person name="Stueber K."/>
            <person name="Theodoulou F.L."/>
            <person name="Tu H."/>
            <person name="Van de Peer Y."/>
            <person name="Verrier P.J."/>
            <person name="Waters E."/>
            <person name="Wood A."/>
            <person name="Yang L."/>
            <person name="Cove D."/>
            <person name="Cuming A."/>
            <person name="Hasebe M."/>
            <person name="Lucas S."/>
            <person name="Mishler D.B."/>
            <person name="Reski R."/>
            <person name="Grigoriev I."/>
            <person name="Quatrano R.S."/>
            <person name="Boore J.L."/>
        </authorList>
    </citation>
    <scope>NUCLEOTIDE SEQUENCE [LARGE SCALE GENOMIC DNA]</scope>
    <source>
        <strain evidence="7 8">cv. Gransden 2004</strain>
    </source>
</reference>
<evidence type="ECO:0000256" key="1">
    <source>
        <dbReference type="ARBA" id="ARBA00007626"/>
    </source>
</evidence>
<feature type="region of interest" description="Disordered" evidence="4">
    <location>
        <begin position="51"/>
        <end position="90"/>
    </location>
</feature>
<reference evidence="6 8" key="2">
    <citation type="journal article" date="2018" name="Plant J.">
        <title>The Physcomitrella patens chromosome-scale assembly reveals moss genome structure and evolution.</title>
        <authorList>
            <person name="Lang D."/>
            <person name="Ullrich K.K."/>
            <person name="Murat F."/>
            <person name="Fuchs J."/>
            <person name="Jenkins J."/>
            <person name="Haas F.B."/>
            <person name="Piednoel M."/>
            <person name="Gundlach H."/>
            <person name="Van Bel M."/>
            <person name="Meyberg R."/>
            <person name="Vives C."/>
            <person name="Morata J."/>
            <person name="Symeonidi A."/>
            <person name="Hiss M."/>
            <person name="Muchero W."/>
            <person name="Kamisugi Y."/>
            <person name="Saleh O."/>
            <person name="Blanc G."/>
            <person name="Decker E.L."/>
            <person name="van Gessel N."/>
            <person name="Grimwood J."/>
            <person name="Hayes R.D."/>
            <person name="Graham S.W."/>
            <person name="Gunter L.E."/>
            <person name="McDaniel S.F."/>
            <person name="Hoernstein S.N.W."/>
            <person name="Larsson A."/>
            <person name="Li F.W."/>
            <person name="Perroud P.F."/>
            <person name="Phillips J."/>
            <person name="Ranjan P."/>
            <person name="Rokshar D.S."/>
            <person name="Rothfels C.J."/>
            <person name="Schneider L."/>
            <person name="Shu S."/>
            <person name="Stevenson D.W."/>
            <person name="Thummler F."/>
            <person name="Tillich M."/>
            <person name="Villarreal Aguilar J.C."/>
            <person name="Widiez T."/>
            <person name="Wong G.K."/>
            <person name="Wymore A."/>
            <person name="Zhang Y."/>
            <person name="Zimmer A.D."/>
            <person name="Quatrano R.S."/>
            <person name="Mayer K.F.X."/>
            <person name="Goodstein D."/>
            <person name="Casacuberta J.M."/>
            <person name="Vandepoele K."/>
            <person name="Reski R."/>
            <person name="Cuming A.C."/>
            <person name="Tuskan G.A."/>
            <person name="Maumus F."/>
            <person name="Salse J."/>
            <person name="Schmutz J."/>
            <person name="Rensing S.A."/>
        </authorList>
    </citation>
    <scope>NUCLEOTIDE SEQUENCE [LARGE SCALE GENOMIC DNA]</scope>
    <source>
        <strain evidence="7 8">cv. Gransden 2004</strain>
    </source>
</reference>
<dbReference type="Pfam" id="PF13041">
    <property type="entry name" value="PPR_2"/>
    <property type="match status" value="3"/>
</dbReference>
<feature type="domain" description="At1g68980-like TPR repeats" evidence="5">
    <location>
        <begin position="90"/>
        <end position="235"/>
    </location>
</feature>
<gene>
    <name evidence="7" type="primary">LOC112289885</name>
    <name evidence="6" type="ORF">PHYPA_015715</name>
</gene>
<dbReference type="Gramene" id="Pp3c12_2390V3.2">
    <property type="protein sequence ID" value="Pp3c12_2390V3.2"/>
    <property type="gene ID" value="Pp3c12_2390"/>
</dbReference>
<name>A0A2K1JP59_PHYPA</name>
<proteinExistence type="inferred from homology"/>
<dbReference type="InterPro" id="IPR002885">
    <property type="entry name" value="PPR_rpt"/>
</dbReference>
<dbReference type="EnsemblPlants" id="Pp3c12_2390V3.2">
    <property type="protein sequence ID" value="Pp3c12_2390V3.2"/>
    <property type="gene ID" value="Pp3c12_2390"/>
</dbReference>
<feature type="repeat" description="PPR" evidence="3">
    <location>
        <begin position="551"/>
        <end position="585"/>
    </location>
</feature>
<feature type="compositionally biased region" description="Low complexity" evidence="4">
    <location>
        <begin position="59"/>
        <end position="73"/>
    </location>
</feature>
<dbReference type="PANTHER" id="PTHR46598:SF5">
    <property type="entry name" value="PENTACOTRIPEPTIDE-REPEAT REGION OF PRORP DOMAIN-CONTAINING PROTEIN"/>
    <property type="match status" value="1"/>
</dbReference>
<feature type="repeat" description="PPR" evidence="3">
    <location>
        <begin position="515"/>
        <end position="545"/>
    </location>
</feature>
<dbReference type="STRING" id="3218.A0A2K1JP59"/>
<dbReference type="EnsemblPlants" id="Pp3c12_2390V3.6">
    <property type="protein sequence ID" value="Pp3c12_2390V3.6"/>
    <property type="gene ID" value="Pp3c12_2390"/>
</dbReference>
<dbReference type="NCBIfam" id="TIGR00756">
    <property type="entry name" value="PPR"/>
    <property type="match status" value="6"/>
</dbReference>
<dbReference type="OMA" id="VCQLSYQ"/>
<evidence type="ECO:0000256" key="4">
    <source>
        <dbReference type="SAM" id="MobiDB-lite"/>
    </source>
</evidence>
<evidence type="ECO:0000259" key="5">
    <source>
        <dbReference type="Pfam" id="PF25245"/>
    </source>
</evidence>
<dbReference type="Gramene" id="Pp3c12_2390V3.6">
    <property type="protein sequence ID" value="Pp3c12_2390V3.6"/>
    <property type="gene ID" value="Pp3c12_2390"/>
</dbReference>
<dbReference type="EnsemblPlants" id="Pp3c12_2390V3.1">
    <property type="protein sequence ID" value="Pp3c12_2390V3.1"/>
    <property type="gene ID" value="Pp3c12_2390"/>
</dbReference>
<protein>
    <recommendedName>
        <fullName evidence="5">At1g68980-like TPR repeats domain-containing protein</fullName>
    </recommendedName>
</protein>
<dbReference type="Pfam" id="PF01535">
    <property type="entry name" value="PPR"/>
    <property type="match status" value="3"/>
</dbReference>
<evidence type="ECO:0000313" key="8">
    <source>
        <dbReference type="Proteomes" id="UP000006727"/>
    </source>
</evidence>
<feature type="repeat" description="PPR" evidence="3">
    <location>
        <begin position="480"/>
        <end position="514"/>
    </location>
</feature>
<dbReference type="Pfam" id="PF13812">
    <property type="entry name" value="PPR_3"/>
    <property type="match status" value="1"/>
</dbReference>
<feature type="repeat" description="PPR" evidence="3">
    <location>
        <begin position="627"/>
        <end position="661"/>
    </location>
</feature>